<keyword evidence="4" id="KW-0411">Iron-sulfur</keyword>
<name>A0ABW0QD87_9BURK</name>
<accession>A0ABW0QD87</accession>
<dbReference type="InterPro" id="IPR017941">
    <property type="entry name" value="Rieske_2Fe-2S"/>
</dbReference>
<dbReference type="SUPFAM" id="SSF50022">
    <property type="entry name" value="ISP domain"/>
    <property type="match status" value="1"/>
</dbReference>
<gene>
    <name evidence="6" type="ORF">ACFPP7_16780</name>
</gene>
<feature type="domain" description="Rieske" evidence="5">
    <location>
        <begin position="4"/>
        <end position="63"/>
    </location>
</feature>
<dbReference type="EMBL" id="JBHSMX010000045">
    <property type="protein sequence ID" value="MFC5522548.1"/>
    <property type="molecule type" value="Genomic_DNA"/>
</dbReference>
<comment type="caution">
    <text evidence="6">The sequence shown here is derived from an EMBL/GenBank/DDBJ whole genome shotgun (WGS) entry which is preliminary data.</text>
</comment>
<evidence type="ECO:0000256" key="1">
    <source>
        <dbReference type="ARBA" id="ARBA00022714"/>
    </source>
</evidence>
<evidence type="ECO:0000256" key="3">
    <source>
        <dbReference type="ARBA" id="ARBA00023004"/>
    </source>
</evidence>
<dbReference type="PROSITE" id="PS51296">
    <property type="entry name" value="RIESKE"/>
    <property type="match status" value="1"/>
</dbReference>
<evidence type="ECO:0000256" key="4">
    <source>
        <dbReference type="ARBA" id="ARBA00023014"/>
    </source>
</evidence>
<organism evidence="6 7">
    <name type="scientific">Polaromonas jejuensis</name>
    <dbReference type="NCBI Taxonomy" id="457502"/>
    <lineage>
        <taxon>Bacteria</taxon>
        <taxon>Pseudomonadati</taxon>
        <taxon>Pseudomonadota</taxon>
        <taxon>Betaproteobacteria</taxon>
        <taxon>Burkholderiales</taxon>
        <taxon>Comamonadaceae</taxon>
        <taxon>Polaromonas</taxon>
    </lineage>
</organism>
<dbReference type="RefSeq" id="WP_245660968.1">
    <property type="nucleotide sequence ID" value="NZ_JBHSMX010000045.1"/>
</dbReference>
<keyword evidence="1" id="KW-0001">2Fe-2S</keyword>
<evidence type="ECO:0000259" key="5">
    <source>
        <dbReference type="PROSITE" id="PS51296"/>
    </source>
</evidence>
<dbReference type="Proteomes" id="UP001596084">
    <property type="component" value="Unassembled WGS sequence"/>
</dbReference>
<keyword evidence="2" id="KW-0479">Metal-binding</keyword>
<keyword evidence="7" id="KW-1185">Reference proteome</keyword>
<protein>
    <submittedName>
        <fullName evidence="6">Rieske (2Fe-2S) protein</fullName>
    </submittedName>
</protein>
<reference evidence="7" key="1">
    <citation type="journal article" date="2019" name="Int. J. Syst. Evol. Microbiol.">
        <title>The Global Catalogue of Microorganisms (GCM) 10K type strain sequencing project: providing services to taxonomists for standard genome sequencing and annotation.</title>
        <authorList>
            <consortium name="The Broad Institute Genomics Platform"/>
            <consortium name="The Broad Institute Genome Sequencing Center for Infectious Disease"/>
            <person name="Wu L."/>
            <person name="Ma J."/>
        </authorList>
    </citation>
    <scope>NUCLEOTIDE SEQUENCE [LARGE SCALE GENOMIC DNA]</scope>
    <source>
        <strain evidence="7">CGMCC 4.7277</strain>
    </source>
</reference>
<evidence type="ECO:0000313" key="7">
    <source>
        <dbReference type="Proteomes" id="UP001596084"/>
    </source>
</evidence>
<keyword evidence="3" id="KW-0408">Iron</keyword>
<sequence length="69" mass="7354">MSELLHVPQHKLPAPGSRSIVREAGLCLALFHVDGKLYAIDDSCPHGGGSLVMGMLEGLQVRCAARPMD</sequence>
<dbReference type="Pfam" id="PF00355">
    <property type="entry name" value="Rieske"/>
    <property type="match status" value="1"/>
</dbReference>
<evidence type="ECO:0000313" key="6">
    <source>
        <dbReference type="EMBL" id="MFC5522548.1"/>
    </source>
</evidence>
<dbReference type="InterPro" id="IPR036922">
    <property type="entry name" value="Rieske_2Fe-2S_sf"/>
</dbReference>
<dbReference type="Gene3D" id="2.102.10.10">
    <property type="entry name" value="Rieske [2Fe-2S] iron-sulphur domain"/>
    <property type="match status" value="1"/>
</dbReference>
<evidence type="ECO:0000256" key="2">
    <source>
        <dbReference type="ARBA" id="ARBA00022723"/>
    </source>
</evidence>
<proteinExistence type="predicted"/>